<evidence type="ECO:0000256" key="3">
    <source>
        <dbReference type="ARBA" id="ARBA00022694"/>
    </source>
</evidence>
<dbReference type="InterPro" id="IPR002616">
    <property type="entry name" value="tRNA_ribo_trans-like"/>
</dbReference>
<evidence type="ECO:0000256" key="6">
    <source>
        <dbReference type="HAMAP-Rule" id="MF_01634"/>
    </source>
</evidence>
<comment type="function">
    <text evidence="6">Exchanges the guanine residue with 7-cyano-7-deazaguanine (preQ0) at position 15 in the dihydrouridine loop (D-loop) of archaeal tRNAs.</text>
</comment>
<dbReference type="InterPro" id="IPR036511">
    <property type="entry name" value="TGT-like_sf"/>
</dbReference>
<feature type="binding site" evidence="6">
    <location>
        <position position="277"/>
    </location>
    <ligand>
        <name>Zn(2+)</name>
        <dbReference type="ChEBI" id="CHEBI:29105"/>
    </ligand>
</feature>
<feature type="domain" description="tRNA-guanine(15) transglycosylase-like" evidence="7">
    <location>
        <begin position="12"/>
        <end position="336"/>
    </location>
</feature>
<dbReference type="AlphaFoldDB" id="Q702A5"/>
<dbReference type="GO" id="GO:0008270">
    <property type="term" value="F:zinc ion binding"/>
    <property type="evidence" value="ECO:0007669"/>
    <property type="project" value="UniProtKB-UniRule"/>
</dbReference>
<dbReference type="GO" id="GO:0016763">
    <property type="term" value="F:pentosyltransferase activity"/>
    <property type="evidence" value="ECO:0007669"/>
    <property type="project" value="UniProtKB-UniRule"/>
</dbReference>
<keyword evidence="1 6" id="KW-0328">Glycosyltransferase</keyword>
<protein>
    <recommendedName>
        <fullName evidence="6">tRNA-guanine(15) transglycosylase</fullName>
        <ecNumber evidence="6">2.4.2.48</ecNumber>
    </recommendedName>
    <alternativeName>
        <fullName evidence="6">7-cyano-7-deazaguanine tRNA-ribosyltransferase</fullName>
    </alternativeName>
    <alternativeName>
        <fullName evidence="6">Archaeal tRNA-guanine transglycosylase</fullName>
    </alternativeName>
</protein>
<evidence type="ECO:0000256" key="5">
    <source>
        <dbReference type="ARBA" id="ARBA00022833"/>
    </source>
</evidence>
<accession>Q702A5</accession>
<evidence type="ECO:0000259" key="7">
    <source>
        <dbReference type="Pfam" id="PF01702"/>
    </source>
</evidence>
<dbReference type="Gene3D" id="3.20.20.105">
    <property type="entry name" value="Queuine tRNA-ribosyltransferase-like"/>
    <property type="match status" value="1"/>
</dbReference>
<dbReference type="PANTHER" id="PTHR46499:SF1">
    <property type="entry name" value="QUEUINE TRNA-RIBOSYLTRANSFERASE"/>
    <property type="match status" value="1"/>
</dbReference>
<dbReference type="GO" id="GO:0002099">
    <property type="term" value="P:tRNA wobble guanine modification"/>
    <property type="evidence" value="ECO:0007669"/>
    <property type="project" value="TreeGrafter"/>
</dbReference>
<dbReference type="EC" id="2.4.2.48" evidence="6"/>
<feature type="binding site" evidence="6">
    <location>
        <position position="275"/>
    </location>
    <ligand>
        <name>Zn(2+)</name>
        <dbReference type="ChEBI" id="CHEBI:29105"/>
    </ligand>
</feature>
<dbReference type="PANTHER" id="PTHR46499">
    <property type="entry name" value="QUEUINE TRNA-RIBOSYLTRANSFERASE"/>
    <property type="match status" value="1"/>
</dbReference>
<dbReference type="SUPFAM" id="SSF88802">
    <property type="entry name" value="Pre-PUA domain"/>
    <property type="match status" value="1"/>
</dbReference>
<dbReference type="GO" id="GO:0005737">
    <property type="term" value="C:cytoplasm"/>
    <property type="evidence" value="ECO:0007669"/>
    <property type="project" value="TreeGrafter"/>
</dbReference>
<evidence type="ECO:0000256" key="4">
    <source>
        <dbReference type="ARBA" id="ARBA00022723"/>
    </source>
</evidence>
<keyword evidence="3 6" id="KW-0819">tRNA processing</keyword>
<dbReference type="SUPFAM" id="SSF51713">
    <property type="entry name" value="tRNA-guanine transglycosylase"/>
    <property type="match status" value="1"/>
</dbReference>
<dbReference type="EMBL" id="AJ627421">
    <property type="protein sequence ID" value="CAF28719.1"/>
    <property type="molecule type" value="Genomic_DNA"/>
</dbReference>
<evidence type="ECO:0000256" key="1">
    <source>
        <dbReference type="ARBA" id="ARBA00022676"/>
    </source>
</evidence>
<dbReference type="HAMAP" id="MF_01634">
    <property type="entry name" value="TgtA_arch"/>
    <property type="match status" value="1"/>
</dbReference>
<proteinExistence type="inferred from homology"/>
<dbReference type="NCBIfam" id="TIGR00432">
    <property type="entry name" value="arcsn_tRNA_tgt"/>
    <property type="match status" value="1"/>
</dbReference>
<keyword evidence="4 6" id="KW-0479">Metal-binding</keyword>
<dbReference type="InterPro" id="IPR004804">
    <property type="entry name" value="TgtA"/>
</dbReference>
<feature type="binding site" evidence="6">
    <location>
        <position position="121"/>
    </location>
    <ligand>
        <name>substrate</name>
    </ligand>
</feature>
<feature type="active site" description="Nucleophile" evidence="6">
    <location>
        <position position="86"/>
    </location>
</feature>
<keyword evidence="2 6" id="KW-0808">Transferase</keyword>
<keyword evidence="5 6" id="KW-0862">Zinc</keyword>
<feature type="binding site" evidence="6">
    <location>
        <position position="280"/>
    </location>
    <ligand>
        <name>Zn(2+)</name>
        <dbReference type="ChEBI" id="CHEBI:29105"/>
    </ligand>
</feature>
<comment type="catalytic activity">
    <reaction evidence="6">
        <text>guanosine(15) in tRNA + 7-cyano-7-carbaguanine = 7-cyano-7-carbaguanosine(15) in tRNA + guanine</text>
        <dbReference type="Rhea" id="RHEA:43164"/>
        <dbReference type="Rhea" id="RHEA-COMP:10371"/>
        <dbReference type="Rhea" id="RHEA-COMP:10372"/>
        <dbReference type="ChEBI" id="CHEBI:16235"/>
        <dbReference type="ChEBI" id="CHEBI:45075"/>
        <dbReference type="ChEBI" id="CHEBI:74269"/>
        <dbReference type="ChEBI" id="CHEBI:82850"/>
        <dbReference type="EC" id="2.4.2.48"/>
    </reaction>
</comment>
<organism evidence="8">
    <name type="scientific">uncultured crenarchaeote</name>
    <dbReference type="NCBI Taxonomy" id="29281"/>
    <lineage>
        <taxon>Archaea</taxon>
        <taxon>Thermoproteota</taxon>
        <taxon>environmental samples</taxon>
    </lineage>
</organism>
<sequence>MLFEVRYSDLAGRIGKIKTPSGTFETPAFIPVIHPVSQSVEIDFLKKLGFEAVITNAYITLKKYGDLAREKGIHKIINFDGPIMTDSGGYQVLEYGSIEPEPSYIAQFENDIKSDICVPLDKPTGYGLRYDVAERYVNETLKNSQETFNLIKSNNNRNAVWVGPVQGAEHLDLVKRSAGQLDEMGYEMMALGSPVQLLEAYEFAILADMIAALKSEVISKPVHLFGAGHPLTIPLAVALGCDTFDSASYMLYARDNRYMHANGTSRLDKLSYLSCQCPICINMTIREFIDLEYKERTDKLAKHNLYILRGEVLSVKQAIMEGRLWEYVGQKARAHPKLMEAYKLFLNYKYLEDGTPIFKKKAIFFMETSDQYRPEASRIRRIFDLFSTNKKKIVLYPDTQVSPFYTSHEYHKLYKKFSDYQICAYNPFIGIIPAEISDIYPAAHNLISKKKFNLHDAKDYPTFVSSFEKILSHDYFDDIIIIADEFMQGIIHETNIEHKNLKIIEYTDDVVEQI</sequence>
<dbReference type="InterPro" id="IPR050076">
    <property type="entry name" value="ArchSynthase1/Queuine_TRR"/>
</dbReference>
<evidence type="ECO:0000313" key="8">
    <source>
        <dbReference type="EMBL" id="CAF28719.1"/>
    </source>
</evidence>
<comment type="cofactor">
    <cofactor evidence="6">
        <name>Zn(2+)</name>
        <dbReference type="ChEBI" id="CHEBI:29105"/>
    </cofactor>
    <text evidence="6">Binds 1 zinc ion per subunit.</text>
</comment>
<dbReference type="Gene3D" id="3.40.50.10630">
    <property type="entry name" value="Uracil-DNA glycosylase-like"/>
    <property type="match status" value="1"/>
</dbReference>
<evidence type="ECO:0000256" key="2">
    <source>
        <dbReference type="ARBA" id="ARBA00022679"/>
    </source>
</evidence>
<dbReference type="NCBIfam" id="TIGR00449">
    <property type="entry name" value="tgt_general"/>
    <property type="match status" value="1"/>
</dbReference>
<dbReference type="Pfam" id="PF01702">
    <property type="entry name" value="TGT"/>
    <property type="match status" value="1"/>
</dbReference>
<comment type="similarity">
    <text evidence="6">Belongs to the archaeosine tRNA-ribosyltransferase family.</text>
</comment>
<gene>
    <name evidence="6" type="primary">tgtA</name>
</gene>
<name>Q702A5_9CREN</name>
<dbReference type="UniPathway" id="UPA00393"/>
<reference evidence="8" key="1">
    <citation type="journal article" date="2004" name="Environ. Microbiol.">
        <title>Characterization of Large-Insert DNA Libraries from Soil for Environmental Genomic Studies of Archaea.</title>
        <authorList>
            <person name="Treusch A.H."/>
            <person name="Kletzin A."/>
            <person name="Raddatz G."/>
            <person name="Ochsenreiter T."/>
            <person name="Quaiser A."/>
            <person name="Meurer G."/>
            <person name="Schuster S.C."/>
            <person name="Schleper C."/>
        </authorList>
    </citation>
    <scope>NUCLEOTIDE SEQUENCE</scope>
</reference>
<comment type="pathway">
    <text evidence="6">tRNA modification; archaeosine-tRNA biosynthesis.</text>
</comment>
<comment type="caution">
    <text evidence="6">Lacks conserved residue(s) required for the propagation of feature annotation.</text>
</comment>